<comment type="caution">
    <text evidence="1">The sequence shown here is derived from an EMBL/GenBank/DDBJ whole genome shotgun (WGS) entry which is preliminary data.</text>
</comment>
<dbReference type="EMBL" id="JAWDGP010000265">
    <property type="protein sequence ID" value="KAK3802099.1"/>
    <property type="molecule type" value="Genomic_DNA"/>
</dbReference>
<dbReference type="AlphaFoldDB" id="A0AAE1B9W5"/>
<organism evidence="1 2">
    <name type="scientific">Elysia crispata</name>
    <name type="common">lettuce slug</name>
    <dbReference type="NCBI Taxonomy" id="231223"/>
    <lineage>
        <taxon>Eukaryota</taxon>
        <taxon>Metazoa</taxon>
        <taxon>Spiralia</taxon>
        <taxon>Lophotrochozoa</taxon>
        <taxon>Mollusca</taxon>
        <taxon>Gastropoda</taxon>
        <taxon>Heterobranchia</taxon>
        <taxon>Euthyneura</taxon>
        <taxon>Panpulmonata</taxon>
        <taxon>Sacoglossa</taxon>
        <taxon>Placobranchoidea</taxon>
        <taxon>Plakobranchidae</taxon>
        <taxon>Elysia</taxon>
    </lineage>
</organism>
<name>A0AAE1B9W5_9GAST</name>
<evidence type="ECO:0000313" key="2">
    <source>
        <dbReference type="Proteomes" id="UP001283361"/>
    </source>
</evidence>
<accession>A0AAE1B9W5</accession>
<gene>
    <name evidence="1" type="ORF">RRG08_049989</name>
</gene>
<keyword evidence="2" id="KW-1185">Reference proteome</keyword>
<dbReference type="Proteomes" id="UP001283361">
    <property type="component" value="Unassembled WGS sequence"/>
</dbReference>
<protein>
    <submittedName>
        <fullName evidence="1">Uncharacterized protein</fullName>
    </submittedName>
</protein>
<evidence type="ECO:0000313" key="1">
    <source>
        <dbReference type="EMBL" id="KAK3802099.1"/>
    </source>
</evidence>
<sequence length="202" mass="23293">MGEGVTYSSPTQVMTSDCLAKDRFLASWPLALRGDNVRWLVTRTYKGVGRFRLGPTRSHWDTKDEENSNVRRAEKKSAIKLREEDGGRMGDPCWKKNGRQNNYDMMSLRKKETLTLLDRLRLFLGYNPLAHADQRRMGPGVACRQVVIMAVENRRNIVWTLYVVEDEKLCFNFIAMMLSTNDRILMGVEKSKKKKSGKRGDN</sequence>
<proteinExistence type="predicted"/>
<reference evidence="1" key="1">
    <citation type="journal article" date="2023" name="G3 (Bethesda)">
        <title>A reference genome for the long-term kleptoplast-retaining sea slug Elysia crispata morphotype clarki.</title>
        <authorList>
            <person name="Eastman K.E."/>
            <person name="Pendleton A.L."/>
            <person name="Shaikh M.A."/>
            <person name="Suttiyut T."/>
            <person name="Ogas R."/>
            <person name="Tomko P."/>
            <person name="Gavelis G."/>
            <person name="Widhalm J.R."/>
            <person name="Wisecaver J.H."/>
        </authorList>
    </citation>
    <scope>NUCLEOTIDE SEQUENCE</scope>
    <source>
        <strain evidence="1">ECLA1</strain>
    </source>
</reference>